<gene>
    <name evidence="3" type="ORF">DC041_0008365</name>
</gene>
<dbReference type="InterPro" id="IPR056191">
    <property type="entry name" value="NOMO_12th"/>
</dbReference>
<accession>A0A430QHA4</accession>
<dbReference type="EMBL" id="QMKO01001725">
    <property type="protein sequence ID" value="RTG87063.1"/>
    <property type="molecule type" value="Genomic_DNA"/>
</dbReference>
<comment type="caution">
    <text evidence="3">The sequence shown here is derived from an EMBL/GenBank/DDBJ whole genome shotgun (WGS) entry which is preliminary data.</text>
</comment>
<feature type="domain" description="NOMO C-terminal transthyretin-like" evidence="2">
    <location>
        <begin position="500"/>
        <end position="588"/>
    </location>
</feature>
<dbReference type="PANTHER" id="PTHR23303:SF14">
    <property type="entry name" value="BOS COMPLEX SUBUNIT NOMO1-RELATED"/>
    <property type="match status" value="1"/>
</dbReference>
<dbReference type="STRING" id="6184.A0A430QHA4"/>
<dbReference type="Pfam" id="PF23192">
    <property type="entry name" value="NOMO_12th"/>
    <property type="match status" value="1"/>
</dbReference>
<evidence type="ECO:0000313" key="4">
    <source>
        <dbReference type="Proteomes" id="UP000290809"/>
    </source>
</evidence>
<evidence type="ECO:0000256" key="1">
    <source>
        <dbReference type="ARBA" id="ARBA00022729"/>
    </source>
</evidence>
<dbReference type="Proteomes" id="UP000290809">
    <property type="component" value="Unassembled WGS sequence"/>
</dbReference>
<reference evidence="3 4" key="1">
    <citation type="journal article" date="2019" name="PLoS Pathog.">
        <title>Genome sequence of the bovine parasite Schistosoma bovis Tanzania.</title>
        <authorList>
            <person name="Oey H."/>
            <person name="Zakrzewski M."/>
            <person name="Gobert G."/>
            <person name="Gravermann K."/>
            <person name="Stoye J."/>
            <person name="Jones M."/>
            <person name="Mcmanus D."/>
            <person name="Krause L."/>
        </authorList>
    </citation>
    <scope>NUCLEOTIDE SEQUENCE [LARGE SCALE GENOMIC DNA]</scope>
    <source>
        <strain evidence="3 4">TAN1997</strain>
    </source>
</reference>
<keyword evidence="4" id="KW-1185">Reference proteome</keyword>
<dbReference type="InterPro" id="IPR008969">
    <property type="entry name" value="CarboxyPept-like_regulatory"/>
</dbReference>
<dbReference type="InterPro" id="IPR051417">
    <property type="entry name" value="SDr/BOS_complex"/>
</dbReference>
<sequence>MIYTNNDLSVHKLLSFSLHSWSKSSQNIESVSATGVFWLNIRNTIRVTPKSLNLKQNHMVHLITYPSSQDINLQSDSEQQQKQIDDISCSLTIPIVNPSKSTVNDVHSLCLSLFVGQNIEFSLTISVNLRGRIDPPTERVNIELFKKLPQMSEKSPTSVEHDHLLLPVNSESELVTKTEKETNSSEPIAVTQSDSQGLFSFNALPLTDYEVFNIKSIFEVSKMYQILLSKAGYKFDIINKTDVKHQLTGFDWYVKSTRLSLVEVFVYNYPVSEDSRQPLPAVLISIIGEGHRANHLTNDEGVVRFVGLSPGQYYVRPMMKEYSFTVKSPDQSESGQAIPVQVEEGKSAVIILSALRIAFSASGVVTSLAGIPESGVLVEASWLPGTQNTIHNDLLHLKSNSNMTCQLRYDQINIIPREQSVTDSNGNFRIRGLMPGCVYRISVHINPNILSNLILDQVTRESSKLSSRNDVEHAVPDHVNLQMLTTDTNGLHFYIIRHLCTSLITVNVQTPDIYLPTLRLIVFPVGHPENIVAKHDFGIDSSLFSLSGSKLIPMIGREHVIRLISDLEPKFYINANVQNIIFKPKWNNVIIEIKYYLVNNNTNVQSAWFYSRFINMEKTTPDPFDTPENRGKIQKIYYLKSDNNICFIMKAEIKLVIPLKGSKENITSHLDSTTKNIEFSGFCDSTLTHLSVKWINLSQKSPWLLTFIFKLYANDYYTFDSTNFNYVLNDEEIYSSSSDQVFSVQKDQYYNCTKAIKIELHPSDRNYSTVRLIFKSLEVEAFRESPGTSYVGKG</sequence>
<dbReference type="AlphaFoldDB" id="A0A430QHA4"/>
<name>A0A430QHA4_SCHBO</name>
<protein>
    <recommendedName>
        <fullName evidence="2">NOMO C-terminal transthyretin-like domain-containing protein</fullName>
    </recommendedName>
</protein>
<keyword evidence="1" id="KW-0732">Signal</keyword>
<evidence type="ECO:0000259" key="2">
    <source>
        <dbReference type="Pfam" id="PF23192"/>
    </source>
</evidence>
<organism evidence="3 4">
    <name type="scientific">Schistosoma bovis</name>
    <name type="common">Blood fluke</name>
    <dbReference type="NCBI Taxonomy" id="6184"/>
    <lineage>
        <taxon>Eukaryota</taxon>
        <taxon>Metazoa</taxon>
        <taxon>Spiralia</taxon>
        <taxon>Lophotrochozoa</taxon>
        <taxon>Platyhelminthes</taxon>
        <taxon>Trematoda</taxon>
        <taxon>Digenea</taxon>
        <taxon>Strigeidida</taxon>
        <taxon>Schistosomatoidea</taxon>
        <taxon>Schistosomatidae</taxon>
        <taxon>Schistosoma</taxon>
    </lineage>
</organism>
<proteinExistence type="predicted"/>
<dbReference type="PANTHER" id="PTHR23303">
    <property type="entry name" value="CARBOXYPEPTIDASE REGULATORY REGION-CONTAINING"/>
    <property type="match status" value="1"/>
</dbReference>
<dbReference type="SUPFAM" id="SSF49464">
    <property type="entry name" value="Carboxypeptidase regulatory domain-like"/>
    <property type="match status" value="1"/>
</dbReference>
<evidence type="ECO:0000313" key="3">
    <source>
        <dbReference type="EMBL" id="RTG87063.1"/>
    </source>
</evidence>
<dbReference type="Gene3D" id="2.40.160.110">
    <property type="match status" value="1"/>
</dbReference>
<dbReference type="GO" id="GO:0005789">
    <property type="term" value="C:endoplasmic reticulum membrane"/>
    <property type="evidence" value="ECO:0007669"/>
    <property type="project" value="TreeGrafter"/>
</dbReference>